<dbReference type="EMBL" id="PDJI01000004">
    <property type="protein sequence ID" value="PFG40924.1"/>
    <property type="molecule type" value="Genomic_DNA"/>
</dbReference>
<proteinExistence type="predicted"/>
<gene>
    <name evidence="2" type="ORF">ATJ97_3466</name>
</gene>
<dbReference type="SUPFAM" id="SSF52833">
    <property type="entry name" value="Thioredoxin-like"/>
    <property type="match status" value="1"/>
</dbReference>
<dbReference type="Pfam" id="PF01323">
    <property type="entry name" value="DSBA"/>
    <property type="match status" value="1"/>
</dbReference>
<reference evidence="2 3" key="1">
    <citation type="submission" date="2017-10" db="EMBL/GenBank/DDBJ databases">
        <title>Sequencing the genomes of 1000 actinobacteria strains.</title>
        <authorList>
            <person name="Klenk H.-P."/>
        </authorList>
    </citation>
    <scope>NUCLEOTIDE SEQUENCE [LARGE SCALE GENOMIC DNA]</scope>
    <source>
        <strain evidence="2 3">DSM 21838</strain>
    </source>
</reference>
<feature type="domain" description="DSBA-like thioredoxin" evidence="1">
    <location>
        <begin position="7"/>
        <end position="207"/>
    </location>
</feature>
<dbReference type="Proteomes" id="UP000222106">
    <property type="component" value="Unassembled WGS sequence"/>
</dbReference>
<organism evidence="2 3">
    <name type="scientific">Georgenia soli</name>
    <dbReference type="NCBI Taxonomy" id="638953"/>
    <lineage>
        <taxon>Bacteria</taxon>
        <taxon>Bacillati</taxon>
        <taxon>Actinomycetota</taxon>
        <taxon>Actinomycetes</taxon>
        <taxon>Micrococcales</taxon>
        <taxon>Bogoriellaceae</taxon>
        <taxon>Georgenia</taxon>
    </lineage>
</organism>
<evidence type="ECO:0000259" key="1">
    <source>
        <dbReference type="Pfam" id="PF01323"/>
    </source>
</evidence>
<dbReference type="InterPro" id="IPR001853">
    <property type="entry name" value="DSBA-like_thioredoxin_dom"/>
</dbReference>
<accession>A0A2A9EPP4</accession>
<name>A0A2A9EPP4_9MICO</name>
<dbReference type="GO" id="GO:0016491">
    <property type="term" value="F:oxidoreductase activity"/>
    <property type="evidence" value="ECO:0007669"/>
    <property type="project" value="InterPro"/>
</dbReference>
<sequence length="221" mass="24008">MSEPISVHVWSDIACPWCFIGKRRFEKGAAQFGGDVTVEYHSFELAPDTPVDFEGSEVDFLAGHKGMPREQVAQMLEQVTGLAAAEGLDYDFGSVRHTKTLKAHEVLHLAKAKGLQLDVVEKLFSAYFEQGRHVGHDEDLVAIAAEAGLDPDDVRAALAEGTYRADVQQDIAQARAYGINGVPFYVIDNKYGVSGAQAPETFAQVLQKVAEEKAAASEGVR</sequence>
<dbReference type="GO" id="GO:0016853">
    <property type="term" value="F:isomerase activity"/>
    <property type="evidence" value="ECO:0007669"/>
    <property type="project" value="UniProtKB-KW"/>
</dbReference>
<protein>
    <submittedName>
        <fullName evidence="2">Putative DsbA family dithiol-disulfide isomerase</fullName>
    </submittedName>
</protein>
<keyword evidence="2" id="KW-0413">Isomerase</keyword>
<dbReference type="CDD" id="cd03024">
    <property type="entry name" value="DsbA_FrnE"/>
    <property type="match status" value="1"/>
</dbReference>
<keyword evidence="3" id="KW-1185">Reference proteome</keyword>
<dbReference type="OrthoDB" id="9799122at2"/>
<dbReference type="PANTHER" id="PTHR13887:SF41">
    <property type="entry name" value="THIOREDOXIN SUPERFAMILY PROTEIN"/>
    <property type="match status" value="1"/>
</dbReference>
<dbReference type="AlphaFoldDB" id="A0A2A9EPP4"/>
<dbReference type="InterPro" id="IPR036249">
    <property type="entry name" value="Thioredoxin-like_sf"/>
</dbReference>
<dbReference type="Gene3D" id="3.40.30.10">
    <property type="entry name" value="Glutaredoxin"/>
    <property type="match status" value="1"/>
</dbReference>
<comment type="caution">
    <text evidence="2">The sequence shown here is derived from an EMBL/GenBank/DDBJ whole genome shotgun (WGS) entry which is preliminary data.</text>
</comment>
<evidence type="ECO:0000313" key="2">
    <source>
        <dbReference type="EMBL" id="PFG40924.1"/>
    </source>
</evidence>
<evidence type="ECO:0000313" key="3">
    <source>
        <dbReference type="Proteomes" id="UP000222106"/>
    </source>
</evidence>
<dbReference type="PANTHER" id="PTHR13887">
    <property type="entry name" value="GLUTATHIONE S-TRANSFERASE KAPPA"/>
    <property type="match status" value="1"/>
</dbReference>
<dbReference type="RefSeq" id="WP_098484755.1">
    <property type="nucleotide sequence ID" value="NZ_PDJI01000004.1"/>
</dbReference>